<name>A0A6J4NRV9_9CHLR</name>
<dbReference type="AlphaFoldDB" id="A0A6J4NRV9"/>
<organism evidence="1">
    <name type="scientific">uncultured Chloroflexia bacterium</name>
    <dbReference type="NCBI Taxonomy" id="1672391"/>
    <lineage>
        <taxon>Bacteria</taxon>
        <taxon>Bacillati</taxon>
        <taxon>Chloroflexota</taxon>
        <taxon>Chloroflexia</taxon>
        <taxon>environmental samples</taxon>
    </lineage>
</organism>
<proteinExistence type="predicted"/>
<sequence length="68" mass="8037">MHLGTRSAVLLLPERQQHRHPGLEHTIDALFIRMYRRCEHRFPHSKNYVNIELYYNQILAEGIPADLG</sequence>
<accession>A0A6J4NRV9</accession>
<reference evidence="1" key="1">
    <citation type="submission" date="2020-02" db="EMBL/GenBank/DDBJ databases">
        <authorList>
            <person name="Meier V. D."/>
        </authorList>
    </citation>
    <scope>NUCLEOTIDE SEQUENCE</scope>
    <source>
        <strain evidence="1">AVDCRST_MAG93</strain>
    </source>
</reference>
<gene>
    <name evidence="1" type="ORF">AVDCRST_MAG93-10001</name>
</gene>
<evidence type="ECO:0000313" key="1">
    <source>
        <dbReference type="EMBL" id="CAA9396580.1"/>
    </source>
</evidence>
<dbReference type="EMBL" id="CADCTR010003358">
    <property type="protein sequence ID" value="CAA9396580.1"/>
    <property type="molecule type" value="Genomic_DNA"/>
</dbReference>
<protein>
    <submittedName>
        <fullName evidence="1">Uncharacterized protein</fullName>
    </submittedName>
</protein>